<dbReference type="InterPro" id="IPR049244">
    <property type="entry name" value="DUF6879"/>
</dbReference>
<organism evidence="2 3">
    <name type="scientific">Actinoplanes oblitus</name>
    <dbReference type="NCBI Taxonomy" id="3040509"/>
    <lineage>
        <taxon>Bacteria</taxon>
        <taxon>Bacillati</taxon>
        <taxon>Actinomycetota</taxon>
        <taxon>Actinomycetes</taxon>
        <taxon>Micromonosporales</taxon>
        <taxon>Micromonosporaceae</taxon>
        <taxon>Actinoplanes</taxon>
    </lineage>
</organism>
<dbReference type="RefSeq" id="WP_284918131.1">
    <property type="nucleotide sequence ID" value="NZ_CP126980.1"/>
</dbReference>
<feature type="domain" description="DUF6879" evidence="1">
    <location>
        <begin position="8"/>
        <end position="170"/>
    </location>
</feature>
<evidence type="ECO:0000313" key="3">
    <source>
        <dbReference type="Proteomes" id="UP001240150"/>
    </source>
</evidence>
<dbReference type="EMBL" id="CP126980">
    <property type="protein sequence ID" value="WIM96830.1"/>
    <property type="molecule type" value="Genomic_DNA"/>
</dbReference>
<dbReference type="Pfam" id="PF21806">
    <property type="entry name" value="DUF6879"/>
    <property type="match status" value="1"/>
</dbReference>
<gene>
    <name evidence="2" type="ORF">ACTOB_000301</name>
</gene>
<reference evidence="2 3" key="1">
    <citation type="submission" date="2023-06" db="EMBL/GenBank/DDBJ databases">
        <authorList>
            <person name="Yushchuk O."/>
            <person name="Binda E."/>
            <person name="Ruckert-Reed C."/>
            <person name="Fedorenko V."/>
            <person name="Kalinowski J."/>
            <person name="Marinelli F."/>
        </authorList>
    </citation>
    <scope>NUCLEOTIDE SEQUENCE [LARGE SCALE GENOMIC DNA]</scope>
    <source>
        <strain evidence="2 3">NRRL 3884</strain>
    </source>
</reference>
<sequence length="171" mass="19887">MRLLQGPAFDDVFRTFERSAFHLEVEDAYHTPSESEPFQKFLHGDADDFDWHRPWLDLVRETTRSGRRVERIRIVSVPHVDYTRWGLTVAPLNIAAGEDIRWLPRHLLDGIDVTADDFWLIDNERVVFTVFTPDGTFSGGAETVDPLIVDRCVRVRETLWKLAIPHADYVR</sequence>
<dbReference type="Proteomes" id="UP001240150">
    <property type="component" value="Chromosome"/>
</dbReference>
<keyword evidence="3" id="KW-1185">Reference proteome</keyword>
<evidence type="ECO:0000259" key="1">
    <source>
        <dbReference type="Pfam" id="PF21806"/>
    </source>
</evidence>
<protein>
    <recommendedName>
        <fullName evidence="1">DUF6879 domain-containing protein</fullName>
    </recommendedName>
</protein>
<evidence type="ECO:0000313" key="2">
    <source>
        <dbReference type="EMBL" id="WIM96830.1"/>
    </source>
</evidence>
<proteinExistence type="predicted"/>
<name>A0ABY8WIZ7_9ACTN</name>
<accession>A0ABY8WIZ7</accession>